<evidence type="ECO:0000256" key="2">
    <source>
        <dbReference type="SAM" id="MobiDB-lite"/>
    </source>
</evidence>
<dbReference type="SMART" id="SM00422">
    <property type="entry name" value="HTH_MERR"/>
    <property type="match status" value="1"/>
</dbReference>
<proteinExistence type="predicted"/>
<dbReference type="Pfam" id="PF13411">
    <property type="entry name" value="MerR_1"/>
    <property type="match status" value="1"/>
</dbReference>
<evidence type="ECO:0000313" key="4">
    <source>
        <dbReference type="EMBL" id="MBO8200558.1"/>
    </source>
</evidence>
<dbReference type="GeneID" id="96260890"/>
<keyword evidence="1" id="KW-0238">DNA-binding</keyword>
<dbReference type="EMBL" id="JAFFZM010000011">
    <property type="protein sequence ID" value="MBO8200558.1"/>
    <property type="molecule type" value="Genomic_DNA"/>
</dbReference>
<organism evidence="4 5">
    <name type="scientific">Streptomyces smyrnaeus</name>
    <dbReference type="NCBI Taxonomy" id="1387713"/>
    <lineage>
        <taxon>Bacteria</taxon>
        <taxon>Bacillati</taxon>
        <taxon>Actinomycetota</taxon>
        <taxon>Actinomycetes</taxon>
        <taxon>Kitasatosporales</taxon>
        <taxon>Streptomycetaceae</taxon>
        <taxon>Streptomyces</taxon>
    </lineage>
</organism>
<comment type="caution">
    <text evidence="4">The sequence shown here is derived from an EMBL/GenBank/DDBJ whole genome shotgun (WGS) entry which is preliminary data.</text>
</comment>
<dbReference type="CDD" id="cd00592">
    <property type="entry name" value="HTH_MerR-like"/>
    <property type="match status" value="1"/>
</dbReference>
<dbReference type="PROSITE" id="PS50937">
    <property type="entry name" value="HTH_MERR_2"/>
    <property type="match status" value="1"/>
</dbReference>
<gene>
    <name evidence="4" type="ORF">JW613_19930</name>
</gene>
<dbReference type="PANTHER" id="PTHR30204:SF89">
    <property type="entry name" value="HTH MERR-TYPE DOMAIN-CONTAINING PROTEIN"/>
    <property type="match status" value="1"/>
</dbReference>
<dbReference type="InterPro" id="IPR047057">
    <property type="entry name" value="MerR_fam"/>
</dbReference>
<reference evidence="4 5" key="1">
    <citation type="submission" date="2021-02" db="EMBL/GenBank/DDBJ databases">
        <title>Streptomyces spirodelae sp. nov., isolated from duckweed.</title>
        <authorList>
            <person name="Saimee Y."/>
            <person name="Duangmal K."/>
        </authorList>
    </citation>
    <scope>NUCLEOTIDE SEQUENCE [LARGE SCALE GENOMIC DNA]</scope>
    <source>
        <strain evidence="4 5">DSM 42105</strain>
    </source>
</reference>
<accession>A0ABS3XZ52</accession>
<feature type="region of interest" description="Disordered" evidence="2">
    <location>
        <begin position="100"/>
        <end position="121"/>
    </location>
</feature>
<feature type="region of interest" description="Disordered" evidence="2">
    <location>
        <begin position="1"/>
        <end position="21"/>
    </location>
</feature>
<dbReference type="Proteomes" id="UP000721954">
    <property type="component" value="Unassembled WGS sequence"/>
</dbReference>
<dbReference type="RefSeq" id="WP_209212174.1">
    <property type="nucleotide sequence ID" value="NZ_JAFFZM010000011.1"/>
</dbReference>
<protein>
    <submittedName>
        <fullName evidence="4">MerR family transcriptional regulator</fullName>
    </submittedName>
</protein>
<dbReference type="InterPro" id="IPR000551">
    <property type="entry name" value="MerR-type_HTH_dom"/>
</dbReference>
<evidence type="ECO:0000259" key="3">
    <source>
        <dbReference type="PROSITE" id="PS50937"/>
    </source>
</evidence>
<dbReference type="Gene3D" id="1.10.1660.10">
    <property type="match status" value="1"/>
</dbReference>
<sequence>MLHTPSGGARGGTATGQESEPMSIGAVLQALRAEFPEVTVSKIRFLEAEGLIEPARSPSGYRKFRSEDVERLSCVLRMQRDHYLPLKVIKEHLEAGGEAADRPAVPVVPPRDPKEPEAIPPAPAVRIGRRELLRLVGAREAELAEWEKYGLLAAAEDGTYRPADVTVARLVAQLGRYGVEARHLRAVKAAADRQLDLVEQLVAPLRRHPDQRTRTRAESTAEELTDLSVRLYGAFVESAAGAARTRGD</sequence>
<name>A0ABS3XZ52_9ACTN</name>
<dbReference type="InterPro" id="IPR009061">
    <property type="entry name" value="DNA-bd_dom_put_sf"/>
</dbReference>
<dbReference type="PANTHER" id="PTHR30204">
    <property type="entry name" value="REDOX-CYCLING DRUG-SENSING TRANSCRIPTIONAL ACTIVATOR SOXR"/>
    <property type="match status" value="1"/>
</dbReference>
<evidence type="ECO:0000313" key="5">
    <source>
        <dbReference type="Proteomes" id="UP000721954"/>
    </source>
</evidence>
<dbReference type="SUPFAM" id="SSF46955">
    <property type="entry name" value="Putative DNA-binding domain"/>
    <property type="match status" value="1"/>
</dbReference>
<feature type="domain" description="HTH merR-type" evidence="3">
    <location>
        <begin position="33"/>
        <end position="95"/>
    </location>
</feature>
<evidence type="ECO:0000256" key="1">
    <source>
        <dbReference type="ARBA" id="ARBA00023125"/>
    </source>
</evidence>
<keyword evidence="5" id="KW-1185">Reference proteome</keyword>